<dbReference type="PANTHER" id="PTHR18849:SF0">
    <property type="entry name" value="CILIA- AND FLAGELLA-ASSOCIATED PROTEIN 410-RELATED"/>
    <property type="match status" value="1"/>
</dbReference>
<dbReference type="InterPro" id="IPR032675">
    <property type="entry name" value="LRR_dom_sf"/>
</dbReference>
<dbReference type="Gene3D" id="3.80.10.10">
    <property type="entry name" value="Ribonuclease Inhibitor"/>
    <property type="match status" value="1"/>
</dbReference>
<gene>
    <name evidence="4" type="ORF">NESM_000305000</name>
</gene>
<feature type="region of interest" description="Disordered" evidence="3">
    <location>
        <begin position="473"/>
        <end position="494"/>
    </location>
</feature>
<feature type="compositionally biased region" description="Pro residues" evidence="3">
    <location>
        <begin position="580"/>
        <end position="590"/>
    </location>
</feature>
<evidence type="ECO:0000256" key="1">
    <source>
        <dbReference type="ARBA" id="ARBA00022614"/>
    </source>
</evidence>
<evidence type="ECO:0000256" key="2">
    <source>
        <dbReference type="ARBA" id="ARBA00022737"/>
    </source>
</evidence>
<dbReference type="InterPro" id="IPR001611">
    <property type="entry name" value="Leu-rich_rpt"/>
</dbReference>
<comment type="caution">
    <text evidence="4">The sequence shown here is derived from an EMBL/GenBank/DDBJ whole genome shotgun (WGS) entry which is preliminary data.</text>
</comment>
<feature type="compositionally biased region" description="Polar residues" evidence="3">
    <location>
        <begin position="613"/>
        <end position="629"/>
    </location>
</feature>
<proteinExistence type="predicted"/>
<feature type="compositionally biased region" description="Low complexity" evidence="3">
    <location>
        <begin position="657"/>
        <end position="672"/>
    </location>
</feature>
<dbReference type="AlphaFoldDB" id="A0AAW0FCT5"/>
<keyword evidence="2" id="KW-0677">Repeat</keyword>
<dbReference type="PANTHER" id="PTHR18849">
    <property type="entry name" value="LEUCINE RICH REPEAT PROTEIN"/>
    <property type="match status" value="1"/>
</dbReference>
<reference evidence="4 5" key="1">
    <citation type="journal article" date="2021" name="MBio">
        <title>A New Model Trypanosomatid, Novymonas esmeraldas: Genomic Perception of Its 'Candidatus Pandoraea novymonadis' Endosymbiont.</title>
        <authorList>
            <person name="Zakharova A."/>
            <person name="Saura A."/>
            <person name="Butenko A."/>
            <person name="Podesvova L."/>
            <person name="Warmusova S."/>
            <person name="Kostygov A.Y."/>
            <person name="Nenarokova A."/>
            <person name="Lukes J."/>
            <person name="Opperdoes F.R."/>
            <person name="Yurchenko V."/>
        </authorList>
    </citation>
    <scope>NUCLEOTIDE SEQUENCE [LARGE SCALE GENOMIC DNA]</scope>
    <source>
        <strain evidence="4 5">E262AT.01</strain>
    </source>
</reference>
<evidence type="ECO:0000256" key="3">
    <source>
        <dbReference type="SAM" id="MobiDB-lite"/>
    </source>
</evidence>
<sequence>MEYHRLDLVDQGVESLEGLAERRAENFLVINLQRNRLSNFEAFGTHPHLAELHLQRNQIQSFRGLTKQASLRSLHLHGCPVACHPYYRLMALLTVGLGLEEVDGLPITSHERHTASALGKKAALAVSYGWLLDLHPRSTADYEAIIDEFRRLRKDGHRQVQQRTAAVVTVSTVLANLELTRRQRGVDATVELQLAERQQTITRLARRVEQLERQLTSPPAAHLVPLLPPSDGALGIHGGNGAASSGALFSAAELAQMERMSFSEGIQLRHNLGAAPGVFQRVCLVVDHTTVTAESFLSRERLVQFALQGLRVRHLRPLTLVVEGGAGGGMLELLFDSLPRLYTVYKALFLLSARPVPPLSVVVQHELREMERKPRRLRNAPATTVAPMAAFAASSVEPGASYRPPSEHSAASAASSVLPQAIAVGKATPEPSTVQSAPALDNVADVPPLPAAYSRLSTTGMSASIDFASDANGTARRGAGGGAGSEAAKDTPAPEVLAAPSRAGEGSAAAQGGPALPATQRFGNLLLDSTSSDSFAFHSEAENNSATAVERVAASSSAQDAAPSAPPPSIPPSTSRAAAPAPPRAPPRKAPAPASATAERTETAPPRHPPSPQAASISSRGGASHNPSFAGSVRRGEGAHASSINFQVAASEEGSVRASAARSTAAESTQQQRRPAVPSRFSALLVDSDSD</sequence>
<organism evidence="4 5">
    <name type="scientific">Novymonas esmeraldas</name>
    <dbReference type="NCBI Taxonomy" id="1808958"/>
    <lineage>
        <taxon>Eukaryota</taxon>
        <taxon>Discoba</taxon>
        <taxon>Euglenozoa</taxon>
        <taxon>Kinetoplastea</taxon>
        <taxon>Metakinetoplastina</taxon>
        <taxon>Trypanosomatida</taxon>
        <taxon>Trypanosomatidae</taxon>
        <taxon>Novymonas</taxon>
    </lineage>
</organism>
<keyword evidence="5" id="KW-1185">Reference proteome</keyword>
<keyword evidence="1" id="KW-0433">Leucine-rich repeat</keyword>
<accession>A0AAW0FCT5</accession>
<dbReference type="PROSITE" id="PS51450">
    <property type="entry name" value="LRR"/>
    <property type="match status" value="1"/>
</dbReference>
<feature type="region of interest" description="Disordered" evidence="3">
    <location>
        <begin position="547"/>
        <end position="691"/>
    </location>
</feature>
<evidence type="ECO:0000313" key="5">
    <source>
        <dbReference type="Proteomes" id="UP001430356"/>
    </source>
</evidence>
<dbReference type="EMBL" id="JAECZO010000028">
    <property type="protein sequence ID" value="KAK7202331.1"/>
    <property type="molecule type" value="Genomic_DNA"/>
</dbReference>
<name>A0AAW0FCT5_9TRYP</name>
<evidence type="ECO:0000313" key="4">
    <source>
        <dbReference type="EMBL" id="KAK7202331.1"/>
    </source>
</evidence>
<dbReference type="Proteomes" id="UP001430356">
    <property type="component" value="Unassembled WGS sequence"/>
</dbReference>
<protein>
    <submittedName>
        <fullName evidence="4">Uncharacterized protein</fullName>
    </submittedName>
</protein>
<feature type="compositionally biased region" description="Low complexity" evidence="3">
    <location>
        <begin position="553"/>
        <end position="563"/>
    </location>
</feature>
<dbReference type="SUPFAM" id="SSF52058">
    <property type="entry name" value="L domain-like"/>
    <property type="match status" value="1"/>
</dbReference>